<dbReference type="AlphaFoldDB" id="A0A427YU61"/>
<gene>
    <name evidence="3" type="ORF">EHS25_004465</name>
</gene>
<dbReference type="Pfam" id="PF13917">
    <property type="entry name" value="zf-CCHC_3"/>
    <property type="match status" value="1"/>
</dbReference>
<evidence type="ECO:0000256" key="2">
    <source>
        <dbReference type="SAM" id="MobiDB-lite"/>
    </source>
</evidence>
<dbReference type="OrthoDB" id="437973at2759"/>
<evidence type="ECO:0000256" key="1">
    <source>
        <dbReference type="ARBA" id="ARBA00022664"/>
    </source>
</evidence>
<name>A0A427YU61_9TREE</name>
<accession>A0A427YU61</accession>
<evidence type="ECO:0000313" key="3">
    <source>
        <dbReference type="EMBL" id="RSH94660.1"/>
    </source>
</evidence>
<keyword evidence="1" id="KW-0507">mRNA processing</keyword>
<proteinExistence type="predicted"/>
<dbReference type="Proteomes" id="UP000279259">
    <property type="component" value="Unassembled WGS sequence"/>
</dbReference>
<feature type="region of interest" description="Disordered" evidence="2">
    <location>
        <begin position="34"/>
        <end position="64"/>
    </location>
</feature>
<reference evidence="3 4" key="1">
    <citation type="submission" date="2018-11" db="EMBL/GenBank/DDBJ databases">
        <title>Genome sequence of Saitozyma podzolica DSM 27192.</title>
        <authorList>
            <person name="Aliyu H."/>
            <person name="Gorte O."/>
            <person name="Ochsenreither K."/>
        </authorList>
    </citation>
    <scope>NUCLEOTIDE SEQUENCE [LARGE SCALE GENOMIC DNA]</scope>
    <source>
        <strain evidence="3 4">DSM 27192</strain>
    </source>
</reference>
<comment type="caution">
    <text evidence="3">The sequence shown here is derived from an EMBL/GenBank/DDBJ whole genome shotgun (WGS) entry which is preliminary data.</text>
</comment>
<evidence type="ECO:0000313" key="4">
    <source>
        <dbReference type="Proteomes" id="UP000279259"/>
    </source>
</evidence>
<dbReference type="PANTHER" id="PTHR13491">
    <property type="entry name" value="ZCCHC10 PROTEIN"/>
    <property type="match status" value="1"/>
</dbReference>
<keyword evidence="4" id="KW-1185">Reference proteome</keyword>
<dbReference type="GO" id="GO:0008270">
    <property type="term" value="F:zinc ion binding"/>
    <property type="evidence" value="ECO:0007669"/>
    <property type="project" value="InterPro"/>
</dbReference>
<dbReference type="GO" id="GO:0003676">
    <property type="term" value="F:nucleic acid binding"/>
    <property type="evidence" value="ECO:0007669"/>
    <property type="project" value="InterPro"/>
</dbReference>
<dbReference type="InterPro" id="IPR036875">
    <property type="entry name" value="Znf_CCHC_sf"/>
</dbReference>
<sequence length="177" mass="19603">MWTRGPRQLQSNKAGPNTRCQKCLKLGHHTYECTNPRPYQARPSRSKQLAMGGGPLRDKPSVEVPEEFKVNAGVGLADKILKAKEEERAKGKARESGKGKGRGAGKSGRGETGRGKDRGRRWVVPFLRLRLRLRRLPLLPLRLAFTAPSPTPPLLFRVRFPLATAPTEPLAWPQVGA</sequence>
<dbReference type="EMBL" id="RSCD01000002">
    <property type="protein sequence ID" value="RSH94660.1"/>
    <property type="molecule type" value="Genomic_DNA"/>
</dbReference>
<dbReference type="GO" id="GO:0006397">
    <property type="term" value="P:mRNA processing"/>
    <property type="evidence" value="ECO:0007669"/>
    <property type="project" value="UniProtKB-KW"/>
</dbReference>
<dbReference type="InterPro" id="IPR039715">
    <property type="entry name" value="ZCCHC10"/>
</dbReference>
<feature type="compositionally biased region" description="Basic and acidic residues" evidence="2">
    <location>
        <begin position="85"/>
        <end position="98"/>
    </location>
</feature>
<dbReference type="SUPFAM" id="SSF57756">
    <property type="entry name" value="Retrovirus zinc finger-like domains"/>
    <property type="match status" value="1"/>
</dbReference>
<protein>
    <submittedName>
        <fullName evidence="3">Uncharacterized protein</fullName>
    </submittedName>
</protein>
<feature type="region of interest" description="Disordered" evidence="2">
    <location>
        <begin position="85"/>
        <end position="117"/>
    </location>
</feature>
<organism evidence="3 4">
    <name type="scientific">Saitozyma podzolica</name>
    <dbReference type="NCBI Taxonomy" id="1890683"/>
    <lineage>
        <taxon>Eukaryota</taxon>
        <taxon>Fungi</taxon>
        <taxon>Dikarya</taxon>
        <taxon>Basidiomycota</taxon>
        <taxon>Agaricomycotina</taxon>
        <taxon>Tremellomycetes</taxon>
        <taxon>Tremellales</taxon>
        <taxon>Trimorphomycetaceae</taxon>
        <taxon>Saitozyma</taxon>
    </lineage>
</organism>
<dbReference type="PANTHER" id="PTHR13491:SF0">
    <property type="entry name" value="ZINC FINGER CCHC DOMAIN-CONTAINING PROTEIN 10"/>
    <property type="match status" value="1"/>
</dbReference>